<accession>A0AAV8WHK2</accession>
<dbReference type="SUPFAM" id="SSF49265">
    <property type="entry name" value="Fibronectin type III"/>
    <property type="match status" value="2"/>
</dbReference>
<comment type="caution">
    <text evidence="3">The sequence shown here is derived from an EMBL/GenBank/DDBJ whole genome shotgun (WGS) entry which is preliminary data.</text>
</comment>
<feature type="chain" id="PRO_5043843801" description="Fibronectin type-III domain-containing protein" evidence="1">
    <location>
        <begin position="23"/>
        <end position="313"/>
    </location>
</feature>
<feature type="signal peptide" evidence="1">
    <location>
        <begin position="1"/>
        <end position="22"/>
    </location>
</feature>
<name>A0AAV8WHK2_9CUCU</name>
<gene>
    <name evidence="3" type="ORF">NQ315_001412</name>
</gene>
<keyword evidence="4" id="KW-1185">Reference proteome</keyword>
<evidence type="ECO:0000313" key="3">
    <source>
        <dbReference type="EMBL" id="KAJ8925226.1"/>
    </source>
</evidence>
<reference evidence="3 4" key="1">
    <citation type="journal article" date="2023" name="Insect Mol. Biol.">
        <title>Genome sequencing provides insights into the evolution of gene families encoding plant cell wall-degrading enzymes in longhorned beetles.</title>
        <authorList>
            <person name="Shin N.R."/>
            <person name="Okamura Y."/>
            <person name="Kirsch R."/>
            <person name="Pauchet Y."/>
        </authorList>
    </citation>
    <scope>NUCLEOTIDE SEQUENCE [LARGE SCALE GENOMIC DNA]</scope>
    <source>
        <strain evidence="3">EAD_L_NR</strain>
    </source>
</reference>
<proteinExistence type="predicted"/>
<dbReference type="SMART" id="SM00060">
    <property type="entry name" value="FN3"/>
    <property type="match status" value="3"/>
</dbReference>
<organism evidence="3 4">
    <name type="scientific">Exocentrus adspersus</name>
    <dbReference type="NCBI Taxonomy" id="1586481"/>
    <lineage>
        <taxon>Eukaryota</taxon>
        <taxon>Metazoa</taxon>
        <taxon>Ecdysozoa</taxon>
        <taxon>Arthropoda</taxon>
        <taxon>Hexapoda</taxon>
        <taxon>Insecta</taxon>
        <taxon>Pterygota</taxon>
        <taxon>Neoptera</taxon>
        <taxon>Endopterygota</taxon>
        <taxon>Coleoptera</taxon>
        <taxon>Polyphaga</taxon>
        <taxon>Cucujiformia</taxon>
        <taxon>Chrysomeloidea</taxon>
        <taxon>Cerambycidae</taxon>
        <taxon>Lamiinae</taxon>
        <taxon>Acanthocinini</taxon>
        <taxon>Exocentrus</taxon>
    </lineage>
</organism>
<dbReference type="PROSITE" id="PS51257">
    <property type="entry name" value="PROKAR_LIPOPROTEIN"/>
    <property type="match status" value="1"/>
</dbReference>
<keyword evidence="1" id="KW-0732">Signal</keyword>
<dbReference type="InterPro" id="IPR036116">
    <property type="entry name" value="FN3_sf"/>
</dbReference>
<sequence>MVFRYLILGVTALSCFVHNVKADDCIPGNVLNLKIHVDGNLTWSVNPTEPCTVDSFQVDVEGDREDSYHVRVYRTFVDLSFLKTCEQWRFVVTPVSRGIFGHAIRLIDWIPLPANSDLSLDYFNLTVVGRNDVLARWELKNRTHGDCTLGYRVAITDRTTSLIRDVYVTGRSTHLNLSPCVPYHITIRAVNVAIGGIEGPLLSQFLEIPAFPEDPPQLRDIHVGPTYIHTTWRLENFIRNRCPVQNFYLDCGALFNYTLVVDDPDGRPPVRVNVTGLQPNTIYYLKASVENSGGISDSVSLAVQTLELDPGAA</sequence>
<evidence type="ECO:0000313" key="4">
    <source>
        <dbReference type="Proteomes" id="UP001159042"/>
    </source>
</evidence>
<dbReference type="InterPro" id="IPR003961">
    <property type="entry name" value="FN3_dom"/>
</dbReference>
<evidence type="ECO:0000259" key="2">
    <source>
        <dbReference type="PROSITE" id="PS50853"/>
    </source>
</evidence>
<evidence type="ECO:0000256" key="1">
    <source>
        <dbReference type="SAM" id="SignalP"/>
    </source>
</evidence>
<dbReference type="CDD" id="cd00063">
    <property type="entry name" value="FN3"/>
    <property type="match status" value="1"/>
</dbReference>
<feature type="domain" description="Fibronectin type-III" evidence="2">
    <location>
        <begin position="212"/>
        <end position="311"/>
    </location>
</feature>
<dbReference type="Proteomes" id="UP001159042">
    <property type="component" value="Unassembled WGS sequence"/>
</dbReference>
<protein>
    <recommendedName>
        <fullName evidence="2">Fibronectin type-III domain-containing protein</fullName>
    </recommendedName>
</protein>
<dbReference type="PROSITE" id="PS50853">
    <property type="entry name" value="FN3"/>
    <property type="match status" value="1"/>
</dbReference>
<dbReference type="AlphaFoldDB" id="A0AAV8WHK2"/>
<dbReference type="EMBL" id="JANEYG010000002">
    <property type="protein sequence ID" value="KAJ8925226.1"/>
    <property type="molecule type" value="Genomic_DNA"/>
</dbReference>